<evidence type="ECO:0000259" key="2">
    <source>
        <dbReference type="Pfam" id="PF14317"/>
    </source>
</evidence>
<keyword evidence="1" id="KW-1133">Transmembrane helix</keyword>
<dbReference type="Proteomes" id="UP000549052">
    <property type="component" value="Unassembled WGS sequence"/>
</dbReference>
<reference evidence="3 4" key="1">
    <citation type="submission" date="2020-07" db="EMBL/GenBank/DDBJ databases">
        <title>Genomic Encyclopedia of Type Strains, Phase IV (KMG-V): Genome sequencing to study the core and pangenomes of soil and plant-associated prokaryotes.</title>
        <authorList>
            <person name="Whitman W."/>
        </authorList>
    </citation>
    <scope>NUCLEOTIDE SEQUENCE [LARGE SCALE GENOMIC DNA]</scope>
    <source>
        <strain evidence="3 4">AN3</strain>
    </source>
</reference>
<dbReference type="RefSeq" id="WP_182552769.1">
    <property type="nucleotide sequence ID" value="NZ_JACGXN010000022.1"/>
</dbReference>
<accession>A0A839EV86</accession>
<comment type="caution">
    <text evidence="3">The sequence shown here is derived from an EMBL/GenBank/DDBJ whole genome shotgun (WGS) entry which is preliminary data.</text>
</comment>
<feature type="domain" description="YcxB-like C-terminal" evidence="2">
    <location>
        <begin position="97"/>
        <end position="157"/>
    </location>
</feature>
<dbReference type="InterPro" id="IPR025588">
    <property type="entry name" value="YcxB-like_C"/>
</dbReference>
<sequence>MQEAELVWTEVKYTKQDFIRAQQLHSAPRIRDWVVLLLIGIPTGLFALDDHRKSIWLLIPAGMILVGAVMRWIYTPWFASRNYNMQPLAHVVLSFAFDPDCLWSRSERGESKLLWKDFIRWRSNDTSVLLYMSPSMFLVIPARIGASGFPIAELKHALDNNVGPAVR</sequence>
<name>A0A839EV86_9HYPH</name>
<keyword evidence="1" id="KW-0472">Membrane</keyword>
<dbReference type="EMBL" id="JACGXN010000022">
    <property type="protein sequence ID" value="MBA8882068.1"/>
    <property type="molecule type" value="Genomic_DNA"/>
</dbReference>
<dbReference type="Pfam" id="PF14317">
    <property type="entry name" value="YcxB"/>
    <property type="match status" value="1"/>
</dbReference>
<proteinExistence type="predicted"/>
<feature type="transmembrane region" description="Helical" evidence="1">
    <location>
        <begin position="30"/>
        <end position="48"/>
    </location>
</feature>
<keyword evidence="4" id="KW-1185">Reference proteome</keyword>
<feature type="transmembrane region" description="Helical" evidence="1">
    <location>
        <begin position="55"/>
        <end position="74"/>
    </location>
</feature>
<gene>
    <name evidence="3" type="ORF">FHW16_005816</name>
</gene>
<evidence type="ECO:0000313" key="3">
    <source>
        <dbReference type="EMBL" id="MBA8882068.1"/>
    </source>
</evidence>
<evidence type="ECO:0000313" key="4">
    <source>
        <dbReference type="Proteomes" id="UP000549052"/>
    </source>
</evidence>
<evidence type="ECO:0000256" key="1">
    <source>
        <dbReference type="SAM" id="Phobius"/>
    </source>
</evidence>
<organism evidence="3 4">
    <name type="scientific">Phyllobacterium myrsinacearum</name>
    <dbReference type="NCBI Taxonomy" id="28101"/>
    <lineage>
        <taxon>Bacteria</taxon>
        <taxon>Pseudomonadati</taxon>
        <taxon>Pseudomonadota</taxon>
        <taxon>Alphaproteobacteria</taxon>
        <taxon>Hyphomicrobiales</taxon>
        <taxon>Phyllobacteriaceae</taxon>
        <taxon>Phyllobacterium</taxon>
    </lineage>
</organism>
<protein>
    <recommendedName>
        <fullName evidence="2">YcxB-like C-terminal domain-containing protein</fullName>
    </recommendedName>
</protein>
<dbReference type="AlphaFoldDB" id="A0A839EV86"/>
<keyword evidence="1" id="KW-0812">Transmembrane</keyword>